<keyword evidence="5 7" id="KW-0472">Membrane</keyword>
<evidence type="ECO:0000313" key="9">
    <source>
        <dbReference type="EMBL" id="KIK05862.1"/>
    </source>
</evidence>
<organism evidence="9 10">
    <name type="scientific">Laccaria amethystina LaAM-08-1</name>
    <dbReference type="NCBI Taxonomy" id="1095629"/>
    <lineage>
        <taxon>Eukaryota</taxon>
        <taxon>Fungi</taxon>
        <taxon>Dikarya</taxon>
        <taxon>Basidiomycota</taxon>
        <taxon>Agaricomycotina</taxon>
        <taxon>Agaricomycetes</taxon>
        <taxon>Agaricomycetidae</taxon>
        <taxon>Agaricales</taxon>
        <taxon>Agaricineae</taxon>
        <taxon>Hydnangiaceae</taxon>
        <taxon>Laccaria</taxon>
    </lineage>
</organism>
<dbReference type="PANTHER" id="PTHR42718:SF9">
    <property type="entry name" value="MAJOR FACILITATOR SUPERFAMILY MULTIDRUG TRANSPORTER MFSC"/>
    <property type="match status" value="1"/>
</dbReference>
<dbReference type="InterPro" id="IPR011701">
    <property type="entry name" value="MFS"/>
</dbReference>
<feature type="transmembrane region" description="Helical" evidence="7">
    <location>
        <begin position="48"/>
        <end position="66"/>
    </location>
</feature>
<feature type="transmembrane region" description="Helical" evidence="7">
    <location>
        <begin position="367"/>
        <end position="385"/>
    </location>
</feature>
<dbReference type="OrthoDB" id="5086884at2759"/>
<evidence type="ECO:0000256" key="2">
    <source>
        <dbReference type="ARBA" id="ARBA00022448"/>
    </source>
</evidence>
<dbReference type="Proteomes" id="UP000054477">
    <property type="component" value="Unassembled WGS sequence"/>
</dbReference>
<evidence type="ECO:0000259" key="8">
    <source>
        <dbReference type="PROSITE" id="PS50850"/>
    </source>
</evidence>
<feature type="transmembrane region" description="Helical" evidence="7">
    <location>
        <begin position="116"/>
        <end position="139"/>
    </location>
</feature>
<evidence type="ECO:0000256" key="6">
    <source>
        <dbReference type="SAM" id="MobiDB-lite"/>
    </source>
</evidence>
<feature type="transmembrane region" description="Helical" evidence="7">
    <location>
        <begin position="86"/>
        <end position="104"/>
    </location>
</feature>
<dbReference type="HOGENOM" id="CLU_000960_27_0_1"/>
<feature type="transmembrane region" description="Helical" evidence="7">
    <location>
        <begin position="327"/>
        <end position="347"/>
    </location>
</feature>
<feature type="transmembrane region" description="Helical" evidence="7">
    <location>
        <begin position="417"/>
        <end position="444"/>
    </location>
</feature>
<dbReference type="Gene3D" id="1.20.1250.20">
    <property type="entry name" value="MFS general substrate transporter like domains"/>
    <property type="match status" value="1"/>
</dbReference>
<feature type="transmembrane region" description="Helical" evidence="7">
    <location>
        <begin position="240"/>
        <end position="260"/>
    </location>
</feature>
<feature type="transmembrane region" description="Helical" evidence="7">
    <location>
        <begin position="209"/>
        <end position="228"/>
    </location>
</feature>
<dbReference type="InterPro" id="IPR020846">
    <property type="entry name" value="MFS_dom"/>
</dbReference>
<feature type="transmembrane region" description="Helical" evidence="7">
    <location>
        <begin position="272"/>
        <end position="291"/>
    </location>
</feature>
<proteinExistence type="predicted"/>
<dbReference type="Pfam" id="PF07690">
    <property type="entry name" value="MFS_1"/>
    <property type="match status" value="1"/>
</dbReference>
<dbReference type="SUPFAM" id="SSF103473">
    <property type="entry name" value="MFS general substrate transporter"/>
    <property type="match status" value="1"/>
</dbReference>
<keyword evidence="4 7" id="KW-1133">Transmembrane helix</keyword>
<feature type="domain" description="Major facilitator superfamily (MFS) profile" evidence="8">
    <location>
        <begin position="50"/>
        <end position="521"/>
    </location>
</feature>
<comment type="subcellular location">
    <subcellularLocation>
        <location evidence="1">Membrane</location>
        <topology evidence="1">Multi-pass membrane protein</topology>
    </subcellularLocation>
</comment>
<evidence type="ECO:0000256" key="7">
    <source>
        <dbReference type="SAM" id="Phobius"/>
    </source>
</evidence>
<evidence type="ECO:0000256" key="1">
    <source>
        <dbReference type="ARBA" id="ARBA00004141"/>
    </source>
</evidence>
<dbReference type="GO" id="GO:0022857">
    <property type="term" value="F:transmembrane transporter activity"/>
    <property type="evidence" value="ECO:0007669"/>
    <property type="project" value="InterPro"/>
</dbReference>
<evidence type="ECO:0000256" key="4">
    <source>
        <dbReference type="ARBA" id="ARBA00022989"/>
    </source>
</evidence>
<feature type="compositionally biased region" description="Basic and acidic residues" evidence="6">
    <location>
        <begin position="1"/>
        <end position="11"/>
    </location>
</feature>
<evidence type="ECO:0000313" key="10">
    <source>
        <dbReference type="Proteomes" id="UP000054477"/>
    </source>
</evidence>
<feature type="transmembrane region" description="Helical" evidence="7">
    <location>
        <begin position="456"/>
        <end position="478"/>
    </location>
</feature>
<dbReference type="InterPro" id="IPR036259">
    <property type="entry name" value="MFS_trans_sf"/>
</dbReference>
<name>A0A0C9Y6K8_9AGAR</name>
<reference evidence="10" key="2">
    <citation type="submission" date="2015-01" db="EMBL/GenBank/DDBJ databases">
        <title>Evolutionary Origins and Diversification of the Mycorrhizal Mutualists.</title>
        <authorList>
            <consortium name="DOE Joint Genome Institute"/>
            <consortium name="Mycorrhizal Genomics Consortium"/>
            <person name="Kohler A."/>
            <person name="Kuo A."/>
            <person name="Nagy L.G."/>
            <person name="Floudas D."/>
            <person name="Copeland A."/>
            <person name="Barry K.W."/>
            <person name="Cichocki N."/>
            <person name="Veneault-Fourrey C."/>
            <person name="LaButti K."/>
            <person name="Lindquist E.A."/>
            <person name="Lipzen A."/>
            <person name="Lundell T."/>
            <person name="Morin E."/>
            <person name="Murat C."/>
            <person name="Riley R."/>
            <person name="Ohm R."/>
            <person name="Sun H."/>
            <person name="Tunlid A."/>
            <person name="Henrissat B."/>
            <person name="Grigoriev I.V."/>
            <person name="Hibbett D.S."/>
            <person name="Martin F."/>
        </authorList>
    </citation>
    <scope>NUCLEOTIDE SEQUENCE [LARGE SCALE GENOMIC DNA]</scope>
    <source>
        <strain evidence="10">LaAM-08-1</strain>
    </source>
</reference>
<keyword evidence="10" id="KW-1185">Reference proteome</keyword>
<dbReference type="EMBL" id="KN838557">
    <property type="protein sequence ID" value="KIK05862.1"/>
    <property type="molecule type" value="Genomic_DNA"/>
</dbReference>
<feature type="transmembrane region" description="Helical" evidence="7">
    <location>
        <begin position="145"/>
        <end position="163"/>
    </location>
</feature>
<accession>A0A0C9Y6K8</accession>
<evidence type="ECO:0000256" key="5">
    <source>
        <dbReference type="ARBA" id="ARBA00023136"/>
    </source>
</evidence>
<dbReference type="PANTHER" id="PTHR42718">
    <property type="entry name" value="MAJOR FACILITATOR SUPERFAMILY MULTIDRUG TRANSPORTER MFSC"/>
    <property type="match status" value="1"/>
</dbReference>
<dbReference type="AlphaFoldDB" id="A0A0C9Y6K8"/>
<feature type="transmembrane region" description="Helical" evidence="7">
    <location>
        <begin position="390"/>
        <end position="411"/>
    </location>
</feature>
<keyword evidence="3 7" id="KW-0812">Transmembrane</keyword>
<dbReference type="PROSITE" id="PS50850">
    <property type="entry name" value="MFS"/>
    <property type="match status" value="1"/>
</dbReference>
<dbReference type="Gene3D" id="1.20.1720.10">
    <property type="entry name" value="Multidrug resistance protein D"/>
    <property type="match status" value="1"/>
</dbReference>
<gene>
    <name evidence="9" type="ORF">K443DRAFT_674901</name>
</gene>
<evidence type="ECO:0000256" key="3">
    <source>
        <dbReference type="ARBA" id="ARBA00022692"/>
    </source>
</evidence>
<dbReference type="GO" id="GO:0016020">
    <property type="term" value="C:membrane"/>
    <property type="evidence" value="ECO:0007669"/>
    <property type="project" value="UniProtKB-SubCell"/>
</dbReference>
<protein>
    <recommendedName>
        <fullName evidence="8">Major facilitator superfamily (MFS) profile domain-containing protein</fullName>
    </recommendedName>
</protein>
<sequence length="545" mass="59288">MAGHGQEKLATKDGYSLEENKSGRLSQSPSLEAASPETVQERSTVQQVIVVLTVTFAMIVNVANSTSVSVSLPTIGRELNVPQANLFWLVSGYPLSSGCLLLVFGRLADIYGRKKVFLLGTAFLGAITLGCAFPTKVLTLEVLRGIQGIGSAAVIPASLGILANTFPPSRARSMAFATFSAGAPVGSVFGTAIGGVLTQYTERSWRSNFYLMTGIVFLCFIGGLFSFDKDKPSLEIDQRVDWLGAFLVTAGLVLIVFVLGQGELAPKQWATPYIIALLVLGMILIVLFVFWQVYLERIQDNPHAIYSVFTPPPLMKPSLWKRANGRFAAMMLVAFINWCSFLSWAFWTQIYYQDYKNLPPVLTVIRFFPMFVSGMLCNLFIGVMAARITLVYLAAIGTLCTAAASLLFALMDTRMTYWAFGFPAATIVVVGADFVYAAGTLFIAKISLPHEQSLAGGLFQTMIQLGTSVGITVTTVVFNRVTRRNSPDTDNIASYRAVQWTSFAFGILGMLLSILFFKGVGVVGHRKPQTDADKTATNSDQEIKA</sequence>
<feature type="transmembrane region" description="Helical" evidence="7">
    <location>
        <begin position="498"/>
        <end position="517"/>
    </location>
</feature>
<keyword evidence="2" id="KW-0813">Transport</keyword>
<feature type="transmembrane region" description="Helical" evidence="7">
    <location>
        <begin position="175"/>
        <end position="197"/>
    </location>
</feature>
<reference evidence="9 10" key="1">
    <citation type="submission" date="2014-04" db="EMBL/GenBank/DDBJ databases">
        <authorList>
            <consortium name="DOE Joint Genome Institute"/>
            <person name="Kuo A."/>
            <person name="Kohler A."/>
            <person name="Nagy L.G."/>
            <person name="Floudas D."/>
            <person name="Copeland A."/>
            <person name="Barry K.W."/>
            <person name="Cichocki N."/>
            <person name="Veneault-Fourrey C."/>
            <person name="LaButti K."/>
            <person name="Lindquist E.A."/>
            <person name="Lipzen A."/>
            <person name="Lundell T."/>
            <person name="Morin E."/>
            <person name="Murat C."/>
            <person name="Sun H."/>
            <person name="Tunlid A."/>
            <person name="Henrissat B."/>
            <person name="Grigoriev I.V."/>
            <person name="Hibbett D.S."/>
            <person name="Martin F."/>
            <person name="Nordberg H.P."/>
            <person name="Cantor M.N."/>
            <person name="Hua S.X."/>
        </authorList>
    </citation>
    <scope>NUCLEOTIDE SEQUENCE [LARGE SCALE GENOMIC DNA]</scope>
    <source>
        <strain evidence="9 10">LaAM-08-1</strain>
    </source>
</reference>
<dbReference type="STRING" id="1095629.A0A0C9Y6K8"/>
<feature type="region of interest" description="Disordered" evidence="6">
    <location>
        <begin position="1"/>
        <end position="38"/>
    </location>
</feature>